<sequence>MVPKRQEMADGKNGGRDVQLDRKASTCRVCHADTRAADSIGKECRYANFDSFNAAAFKYCTQVQGASVLEGQSLEFRTDNNPDGFGGEQLFWGNYRVDREGTHFISLEECAKYQADIFNQCGGFGGWVDTTWGTVFGECIRI</sequence>
<gene>
    <name evidence="1" type="ORF">LTR37_014354</name>
</gene>
<dbReference type="Proteomes" id="UP001281147">
    <property type="component" value="Unassembled WGS sequence"/>
</dbReference>
<dbReference type="EMBL" id="JAUTXU010000149">
    <property type="protein sequence ID" value="KAK3703658.1"/>
    <property type="molecule type" value="Genomic_DNA"/>
</dbReference>
<evidence type="ECO:0000313" key="1">
    <source>
        <dbReference type="EMBL" id="KAK3703658.1"/>
    </source>
</evidence>
<comment type="caution">
    <text evidence="1">The sequence shown here is derived from an EMBL/GenBank/DDBJ whole genome shotgun (WGS) entry which is preliminary data.</text>
</comment>
<organism evidence="1 2">
    <name type="scientific">Vermiconidia calcicola</name>
    <dbReference type="NCBI Taxonomy" id="1690605"/>
    <lineage>
        <taxon>Eukaryota</taxon>
        <taxon>Fungi</taxon>
        <taxon>Dikarya</taxon>
        <taxon>Ascomycota</taxon>
        <taxon>Pezizomycotina</taxon>
        <taxon>Dothideomycetes</taxon>
        <taxon>Dothideomycetidae</taxon>
        <taxon>Mycosphaerellales</taxon>
        <taxon>Extremaceae</taxon>
        <taxon>Vermiconidia</taxon>
    </lineage>
</organism>
<protein>
    <submittedName>
        <fullName evidence="1">Uncharacterized protein</fullName>
    </submittedName>
</protein>
<keyword evidence="2" id="KW-1185">Reference proteome</keyword>
<evidence type="ECO:0000313" key="2">
    <source>
        <dbReference type="Proteomes" id="UP001281147"/>
    </source>
</evidence>
<accession>A0ACC3MTY9</accession>
<proteinExistence type="predicted"/>
<reference evidence="1" key="1">
    <citation type="submission" date="2023-07" db="EMBL/GenBank/DDBJ databases">
        <title>Black Yeasts Isolated from many extreme environments.</title>
        <authorList>
            <person name="Coleine C."/>
            <person name="Stajich J.E."/>
            <person name="Selbmann L."/>
        </authorList>
    </citation>
    <scope>NUCLEOTIDE SEQUENCE</scope>
    <source>
        <strain evidence="1">CCFEE 5714</strain>
    </source>
</reference>
<name>A0ACC3MTY9_9PEZI</name>